<keyword evidence="1" id="KW-0238">DNA-binding</keyword>
<name>A0ABN1W619_9ACTN</name>
<dbReference type="RefSeq" id="WP_344441402.1">
    <property type="nucleotide sequence ID" value="NZ_BAAALF010000032.1"/>
</dbReference>
<dbReference type="Pfam" id="PF13411">
    <property type="entry name" value="MerR_1"/>
    <property type="match status" value="1"/>
</dbReference>
<dbReference type="EMBL" id="BAAALF010000032">
    <property type="protein sequence ID" value="GAA1233130.1"/>
    <property type="molecule type" value="Genomic_DNA"/>
</dbReference>
<evidence type="ECO:0000256" key="1">
    <source>
        <dbReference type="ARBA" id="ARBA00023125"/>
    </source>
</evidence>
<dbReference type="Proteomes" id="UP001500037">
    <property type="component" value="Unassembled WGS sequence"/>
</dbReference>
<dbReference type="PANTHER" id="PTHR30204:SF93">
    <property type="entry name" value="HTH MERR-TYPE DOMAIN-CONTAINING PROTEIN"/>
    <property type="match status" value="1"/>
</dbReference>
<dbReference type="PROSITE" id="PS50937">
    <property type="entry name" value="HTH_MERR_2"/>
    <property type="match status" value="1"/>
</dbReference>
<dbReference type="SMART" id="SM00422">
    <property type="entry name" value="HTH_MERR"/>
    <property type="match status" value="1"/>
</dbReference>
<evidence type="ECO:0000313" key="3">
    <source>
        <dbReference type="EMBL" id="GAA1233130.1"/>
    </source>
</evidence>
<evidence type="ECO:0000313" key="4">
    <source>
        <dbReference type="Proteomes" id="UP001500037"/>
    </source>
</evidence>
<dbReference type="Gene3D" id="1.10.1660.10">
    <property type="match status" value="1"/>
</dbReference>
<dbReference type="InterPro" id="IPR047057">
    <property type="entry name" value="MerR_fam"/>
</dbReference>
<reference evidence="3 4" key="1">
    <citation type="journal article" date="2019" name="Int. J. Syst. Evol. Microbiol.">
        <title>The Global Catalogue of Microorganisms (GCM) 10K type strain sequencing project: providing services to taxonomists for standard genome sequencing and annotation.</title>
        <authorList>
            <consortium name="The Broad Institute Genomics Platform"/>
            <consortium name="The Broad Institute Genome Sequencing Center for Infectious Disease"/>
            <person name="Wu L."/>
            <person name="Ma J."/>
        </authorList>
    </citation>
    <scope>NUCLEOTIDE SEQUENCE [LARGE SCALE GENOMIC DNA]</scope>
    <source>
        <strain evidence="3 4">JCM 13004</strain>
    </source>
</reference>
<dbReference type="InterPro" id="IPR000551">
    <property type="entry name" value="MerR-type_HTH_dom"/>
</dbReference>
<dbReference type="PANTHER" id="PTHR30204">
    <property type="entry name" value="REDOX-CYCLING DRUG-SENSING TRANSCRIPTIONAL ACTIVATOR SOXR"/>
    <property type="match status" value="1"/>
</dbReference>
<evidence type="ECO:0000259" key="2">
    <source>
        <dbReference type="PROSITE" id="PS50937"/>
    </source>
</evidence>
<dbReference type="InterPro" id="IPR009061">
    <property type="entry name" value="DNA-bd_dom_put_sf"/>
</dbReference>
<comment type="caution">
    <text evidence="3">The sequence shown here is derived from an EMBL/GenBank/DDBJ whole genome shotgun (WGS) entry which is preliminary data.</text>
</comment>
<accession>A0ABN1W619</accession>
<keyword evidence="4" id="KW-1185">Reference proteome</keyword>
<proteinExistence type="predicted"/>
<gene>
    <name evidence="3" type="ORF">GCM10009665_24280</name>
</gene>
<organism evidence="3 4">
    <name type="scientific">Kitasatospora nipponensis</name>
    <dbReference type="NCBI Taxonomy" id="258049"/>
    <lineage>
        <taxon>Bacteria</taxon>
        <taxon>Bacillati</taxon>
        <taxon>Actinomycetota</taxon>
        <taxon>Actinomycetes</taxon>
        <taxon>Kitasatosporales</taxon>
        <taxon>Streptomycetaceae</taxon>
        <taxon>Kitasatospora</taxon>
    </lineage>
</organism>
<dbReference type="PRINTS" id="PR00040">
    <property type="entry name" value="HTHMERR"/>
</dbReference>
<dbReference type="SUPFAM" id="SSF46955">
    <property type="entry name" value="Putative DNA-binding domain"/>
    <property type="match status" value="1"/>
</dbReference>
<sequence>MPATPPPAVPALSLTVDELAARAGVTVRTLRFYSGRGLLPPPELGPRRVGRYGAEHLDRLELIEELQRLGLTLAAIERYLDQLPPDISALDLAIHRALIAVWAPETAEEATVEQLSRRTGRALSPADLDQLVAMGALQPTDRQDVFSVDPGLLPLGARVLDLPIPLETIVTARAVVRLHSQAAARELHRLFRETVWRPFRESAPSQAEVDRMREATGGIEPLLTQALVTAFHRSLAEQLTEGS</sequence>
<protein>
    <submittedName>
        <fullName evidence="3">MerR family transcriptional regulator</fullName>
    </submittedName>
</protein>
<feature type="domain" description="HTH merR-type" evidence="2">
    <location>
        <begin position="13"/>
        <end position="82"/>
    </location>
</feature>